<comment type="caution">
    <text evidence="2">The sequence shown here is derived from an EMBL/GenBank/DDBJ whole genome shotgun (WGS) entry which is preliminary data.</text>
</comment>
<keyword evidence="3" id="KW-1185">Reference proteome</keyword>
<evidence type="ECO:0000256" key="1">
    <source>
        <dbReference type="SAM" id="MobiDB-lite"/>
    </source>
</evidence>
<sequence>MSRDNAHLVNAEGDLNETGKRYLALKKEWLSRAHGLTNEECQFEFKGFHGSYQVEIVDPFSGKKGVKTFVVDQGIRLVDFSRVKSDEFDLNQQSIHQQSGIDQKVITTKVQQNCTLNSCRSRSETGTNTRGRSENPPHFNGHNSNLQV</sequence>
<feature type="compositionally biased region" description="Polar residues" evidence="1">
    <location>
        <begin position="119"/>
        <end position="130"/>
    </location>
</feature>
<feature type="region of interest" description="Disordered" evidence="1">
    <location>
        <begin position="119"/>
        <end position="148"/>
    </location>
</feature>
<dbReference type="PANTHER" id="PTHR31490">
    <property type="entry name" value="GLYCOSYL HYDROLASE"/>
    <property type="match status" value="1"/>
</dbReference>
<dbReference type="Proteomes" id="UP001291926">
    <property type="component" value="Unassembled WGS sequence"/>
</dbReference>
<gene>
    <name evidence="2" type="ORF">RD792_017058</name>
</gene>
<evidence type="ECO:0000313" key="2">
    <source>
        <dbReference type="EMBL" id="KAK4477796.1"/>
    </source>
</evidence>
<dbReference type="PANTHER" id="PTHR31490:SF1">
    <property type="entry name" value="ENDO-1,4-BETA-XYLANASE 1"/>
    <property type="match status" value="1"/>
</dbReference>
<name>A0ABR0CKY8_9LAMI</name>
<dbReference type="EMBL" id="JAYDYQ010002688">
    <property type="protein sequence ID" value="KAK4477796.1"/>
    <property type="molecule type" value="Genomic_DNA"/>
</dbReference>
<evidence type="ECO:0000313" key="3">
    <source>
        <dbReference type="Proteomes" id="UP001291926"/>
    </source>
</evidence>
<organism evidence="2 3">
    <name type="scientific">Penstemon davidsonii</name>
    <dbReference type="NCBI Taxonomy" id="160366"/>
    <lineage>
        <taxon>Eukaryota</taxon>
        <taxon>Viridiplantae</taxon>
        <taxon>Streptophyta</taxon>
        <taxon>Embryophyta</taxon>
        <taxon>Tracheophyta</taxon>
        <taxon>Spermatophyta</taxon>
        <taxon>Magnoliopsida</taxon>
        <taxon>eudicotyledons</taxon>
        <taxon>Gunneridae</taxon>
        <taxon>Pentapetalae</taxon>
        <taxon>asterids</taxon>
        <taxon>lamiids</taxon>
        <taxon>Lamiales</taxon>
        <taxon>Plantaginaceae</taxon>
        <taxon>Cheloneae</taxon>
        <taxon>Penstemon</taxon>
    </lineage>
</organism>
<reference evidence="2 3" key="1">
    <citation type="journal article" date="2023" name="bioRxiv">
        <title>Genome report: Whole genome sequence and annotation of Penstemon davidsonii.</title>
        <authorList>
            <person name="Ostevik K.L."/>
            <person name="Alabady M."/>
            <person name="Zhang M."/>
            <person name="Rausher M.D."/>
        </authorList>
    </citation>
    <scope>NUCLEOTIDE SEQUENCE [LARGE SCALE GENOMIC DNA]</scope>
    <source>
        <strain evidence="2">DNT005</strain>
        <tissue evidence="2">Whole leaf</tissue>
    </source>
</reference>
<protein>
    <submittedName>
        <fullName evidence="2">Uncharacterized protein</fullName>
    </submittedName>
</protein>
<accession>A0ABR0CKY8</accession>
<proteinExistence type="predicted"/>
<dbReference type="InterPro" id="IPR044846">
    <property type="entry name" value="GH10"/>
</dbReference>